<accession>A0ABD2CPB8</accession>
<sequence>VFRNSLSCLKELDRRTRHYFDFLAEITSLKVLVHCEHKDRYQSLGLRKQQPPRGETWVGIACDISKSKSRLYNASTTGRMAAYFRNKNL</sequence>
<name>A0ABD2CPB8_VESMC</name>
<feature type="non-terminal residue" evidence="1">
    <location>
        <position position="1"/>
    </location>
</feature>
<gene>
    <name evidence="1" type="ORF">V1477_005333</name>
</gene>
<evidence type="ECO:0000313" key="1">
    <source>
        <dbReference type="EMBL" id="KAL2746963.1"/>
    </source>
</evidence>
<organism evidence="1 2">
    <name type="scientific">Vespula maculifrons</name>
    <name type="common">Eastern yellow jacket</name>
    <name type="synonym">Wasp</name>
    <dbReference type="NCBI Taxonomy" id="7453"/>
    <lineage>
        <taxon>Eukaryota</taxon>
        <taxon>Metazoa</taxon>
        <taxon>Ecdysozoa</taxon>
        <taxon>Arthropoda</taxon>
        <taxon>Hexapoda</taxon>
        <taxon>Insecta</taxon>
        <taxon>Pterygota</taxon>
        <taxon>Neoptera</taxon>
        <taxon>Endopterygota</taxon>
        <taxon>Hymenoptera</taxon>
        <taxon>Apocrita</taxon>
        <taxon>Aculeata</taxon>
        <taxon>Vespoidea</taxon>
        <taxon>Vespidae</taxon>
        <taxon>Vespinae</taxon>
        <taxon>Vespula</taxon>
    </lineage>
</organism>
<dbReference type="EMBL" id="JAYRBN010000037">
    <property type="protein sequence ID" value="KAL2746963.1"/>
    <property type="molecule type" value="Genomic_DNA"/>
</dbReference>
<dbReference type="Proteomes" id="UP001607303">
    <property type="component" value="Unassembled WGS sequence"/>
</dbReference>
<comment type="caution">
    <text evidence="1">The sequence shown here is derived from an EMBL/GenBank/DDBJ whole genome shotgun (WGS) entry which is preliminary data.</text>
</comment>
<proteinExistence type="predicted"/>
<dbReference type="AlphaFoldDB" id="A0ABD2CPB8"/>
<evidence type="ECO:0000313" key="2">
    <source>
        <dbReference type="Proteomes" id="UP001607303"/>
    </source>
</evidence>
<protein>
    <submittedName>
        <fullName evidence="1">Uncharacterized protein</fullName>
    </submittedName>
</protein>
<keyword evidence="2" id="KW-1185">Reference proteome</keyword>
<reference evidence="1 2" key="1">
    <citation type="journal article" date="2024" name="Ann. Entomol. Soc. Am.">
        <title>Genomic analyses of the southern and eastern yellowjacket wasps (Hymenoptera: Vespidae) reveal evolutionary signatures of social life.</title>
        <authorList>
            <person name="Catto M.A."/>
            <person name="Caine P.B."/>
            <person name="Orr S.E."/>
            <person name="Hunt B.G."/>
            <person name="Goodisman M.A.D."/>
        </authorList>
    </citation>
    <scope>NUCLEOTIDE SEQUENCE [LARGE SCALE GENOMIC DNA]</scope>
    <source>
        <strain evidence="1">232</strain>
        <tissue evidence="1">Head and thorax</tissue>
    </source>
</reference>